<feature type="transmembrane region" description="Helical" evidence="2">
    <location>
        <begin position="419"/>
        <end position="440"/>
    </location>
</feature>
<dbReference type="STRING" id="321763.SAMN04488692_1388"/>
<accession>A0A1G9TG28</accession>
<dbReference type="Proteomes" id="UP000199476">
    <property type="component" value="Unassembled WGS sequence"/>
</dbReference>
<keyword evidence="1" id="KW-0813">Transport</keyword>
<feature type="transmembrane region" description="Helical" evidence="2">
    <location>
        <begin position="323"/>
        <end position="343"/>
    </location>
</feature>
<evidence type="ECO:0000256" key="1">
    <source>
        <dbReference type="PIRNR" id="PIRNR005348"/>
    </source>
</evidence>
<dbReference type="GO" id="GO:0015293">
    <property type="term" value="F:symporter activity"/>
    <property type="evidence" value="ECO:0007669"/>
    <property type="project" value="UniProtKB-UniRule"/>
</dbReference>
<dbReference type="Pfam" id="PF03390">
    <property type="entry name" value="2HCT"/>
    <property type="match status" value="1"/>
</dbReference>
<evidence type="ECO:0000313" key="3">
    <source>
        <dbReference type="EMBL" id="SDM46095.1"/>
    </source>
</evidence>
<keyword evidence="4" id="KW-1185">Reference proteome</keyword>
<feature type="transmembrane region" description="Helical" evidence="2">
    <location>
        <begin position="142"/>
        <end position="167"/>
    </location>
</feature>
<evidence type="ECO:0000313" key="4">
    <source>
        <dbReference type="Proteomes" id="UP000199476"/>
    </source>
</evidence>
<feature type="transmembrane region" description="Helical" evidence="2">
    <location>
        <begin position="109"/>
        <end position="130"/>
    </location>
</feature>
<dbReference type="PIRSF" id="PIRSF005348">
    <property type="entry name" value="YxkH"/>
    <property type="match status" value="1"/>
</dbReference>
<dbReference type="OrthoDB" id="8584824at2"/>
<evidence type="ECO:0000256" key="2">
    <source>
        <dbReference type="SAM" id="Phobius"/>
    </source>
</evidence>
<dbReference type="GO" id="GO:0008514">
    <property type="term" value="F:organic anion transmembrane transporter activity"/>
    <property type="evidence" value="ECO:0007669"/>
    <property type="project" value="InterPro"/>
</dbReference>
<dbReference type="PANTHER" id="PTHR40033">
    <property type="entry name" value="NA(+)-MALATE SYMPORTER"/>
    <property type="match status" value="1"/>
</dbReference>
<comment type="similarity">
    <text evidence="1">Belongs to the 2-hydroxycarboxylate transporter (2-HCT) (TC 2.A.24) family.</text>
</comment>
<dbReference type="PANTHER" id="PTHR40033:SF1">
    <property type="entry name" value="CITRATE-SODIUM SYMPORTER"/>
    <property type="match status" value="1"/>
</dbReference>
<feature type="transmembrane region" description="Helical" evidence="2">
    <location>
        <begin position="268"/>
        <end position="286"/>
    </location>
</feature>
<feature type="transmembrane region" description="Helical" evidence="2">
    <location>
        <begin position="355"/>
        <end position="375"/>
    </location>
</feature>
<sequence>MENNKQKVETKDENLWNQTISYGIPLKVYLPLIIVVLLATFTEMLPDNMVGGTAFLLVIAGFLVFIGDRIPIWKDWLGGGLILCLVVGGVMDFFEIIPEASYETISGFYHAPTNMLVWCIAALIAGSILSMPREYLVKALPLYVPALAGGLIFAYVITFIGGTLIGYGGFRAILTVVNPIQGGGLGAGAIPMSEIYAGATDMGFDQIFSMLIPAVVIGNIIAIVIGAVLNRLGQTYPNLSGDGLLMPKERWTPEGGIEEIKVKLTDKTIVQGWTIAVVLLVAGFLLEALIPIHYFALMIILTAAIKFANILPDEAEQSAGHFYQFIATGFYGPLLLGVGMVHFELDTLVETLTLQYLFLALLTVGGAGLGAALIGKLFKLYPIESALTGGLCMANMGGSGDIAVLAGAKRMELMPFAQIASRIGGAIMLLLGQLSISLLAQFL</sequence>
<feature type="transmembrane region" description="Helical" evidence="2">
    <location>
        <begin position="76"/>
        <end position="97"/>
    </location>
</feature>
<keyword evidence="1 2" id="KW-0472">Membrane</keyword>
<feature type="transmembrane region" description="Helical" evidence="2">
    <location>
        <begin position="292"/>
        <end position="311"/>
    </location>
</feature>
<feature type="transmembrane region" description="Helical" evidence="2">
    <location>
        <begin position="48"/>
        <end position="67"/>
    </location>
</feature>
<dbReference type="RefSeq" id="WP_089762272.1">
    <property type="nucleotide sequence ID" value="NZ_FNGO01000038.1"/>
</dbReference>
<organism evidence="3 4">
    <name type="scientific">Halarsenatibacter silvermanii</name>
    <dbReference type="NCBI Taxonomy" id="321763"/>
    <lineage>
        <taxon>Bacteria</taxon>
        <taxon>Bacillati</taxon>
        <taxon>Bacillota</taxon>
        <taxon>Clostridia</taxon>
        <taxon>Halanaerobiales</taxon>
        <taxon>Halarsenatibacteraceae</taxon>
        <taxon>Halarsenatibacter</taxon>
    </lineage>
</organism>
<dbReference type="InterPro" id="IPR004679">
    <property type="entry name" value="2-OHcarboxylate_transport"/>
</dbReference>
<keyword evidence="2" id="KW-0812">Transmembrane</keyword>
<dbReference type="AlphaFoldDB" id="A0A1G9TG28"/>
<protein>
    <submittedName>
        <fullName evidence="3">Na+/citrate or Na+/malate symporter</fullName>
    </submittedName>
</protein>
<keyword evidence="1" id="KW-0769">Symport</keyword>
<feature type="transmembrane region" description="Helical" evidence="2">
    <location>
        <begin position="20"/>
        <end position="42"/>
    </location>
</feature>
<dbReference type="GO" id="GO:0005886">
    <property type="term" value="C:plasma membrane"/>
    <property type="evidence" value="ECO:0007669"/>
    <property type="project" value="UniProtKB-UniRule"/>
</dbReference>
<reference evidence="3 4" key="1">
    <citation type="submission" date="2016-10" db="EMBL/GenBank/DDBJ databases">
        <authorList>
            <person name="de Groot N.N."/>
        </authorList>
    </citation>
    <scope>NUCLEOTIDE SEQUENCE [LARGE SCALE GENOMIC DNA]</scope>
    <source>
        <strain evidence="3 4">SLAS-1</strain>
    </source>
</reference>
<feature type="transmembrane region" description="Helical" evidence="2">
    <location>
        <begin position="207"/>
        <end position="229"/>
    </location>
</feature>
<gene>
    <name evidence="3" type="ORF">SAMN04488692_1388</name>
</gene>
<name>A0A1G9TG28_9FIRM</name>
<dbReference type="EMBL" id="FNGO01000038">
    <property type="protein sequence ID" value="SDM46095.1"/>
    <property type="molecule type" value="Genomic_DNA"/>
</dbReference>
<proteinExistence type="inferred from homology"/>
<keyword evidence="2" id="KW-1133">Transmembrane helix</keyword>